<evidence type="ECO:0000313" key="6">
    <source>
        <dbReference type="EMBL" id="TDR82279.1"/>
    </source>
</evidence>
<dbReference type="Pfam" id="PF01124">
    <property type="entry name" value="MAPEG"/>
    <property type="match status" value="1"/>
</dbReference>
<dbReference type="InterPro" id="IPR001129">
    <property type="entry name" value="Membr-assoc_MAPEG"/>
</dbReference>
<dbReference type="Proteomes" id="UP000295611">
    <property type="component" value="Unassembled WGS sequence"/>
</dbReference>
<keyword evidence="4 5" id="KW-0472">Membrane</keyword>
<dbReference type="PANTHER" id="PTHR35371:SF1">
    <property type="entry name" value="BLR7753 PROTEIN"/>
    <property type="match status" value="1"/>
</dbReference>
<reference evidence="6 7" key="1">
    <citation type="submission" date="2019-03" db="EMBL/GenBank/DDBJ databases">
        <title>Genomic Encyclopedia of Type Strains, Phase III (KMG-III): the genomes of soil and plant-associated and newly described type strains.</title>
        <authorList>
            <person name="Whitman W."/>
        </authorList>
    </citation>
    <scope>NUCLEOTIDE SEQUENCE [LARGE SCALE GENOMIC DNA]</scope>
    <source>
        <strain evidence="6 7">CECT 8976</strain>
    </source>
</reference>
<sequence length="125" mass="13718">MPFALWSILIAAFLPLVWTMVAKAGAPYDNSRPREVLAHASGYRQRANWAQQNAWEAFAPYAAAVIVAFVMKVPPTKLDTAAWVFLLARVAHGLCYVRNLATARSLSWMIGMGCVVYLFVAAGMA</sequence>
<dbReference type="PANTHER" id="PTHR35371">
    <property type="entry name" value="INNER MEMBRANE PROTEIN"/>
    <property type="match status" value="1"/>
</dbReference>
<keyword evidence="2 5" id="KW-0812">Transmembrane</keyword>
<feature type="transmembrane region" description="Helical" evidence="5">
    <location>
        <begin position="106"/>
        <end position="124"/>
    </location>
</feature>
<comment type="subcellular location">
    <subcellularLocation>
        <location evidence="1">Membrane</location>
    </subcellularLocation>
</comment>
<evidence type="ECO:0000256" key="3">
    <source>
        <dbReference type="ARBA" id="ARBA00022989"/>
    </source>
</evidence>
<gene>
    <name evidence="6" type="ORF">DFP86_102396</name>
</gene>
<dbReference type="RefSeq" id="WP_133678689.1">
    <property type="nucleotide sequence ID" value="NZ_SNZP01000002.1"/>
</dbReference>
<evidence type="ECO:0000313" key="7">
    <source>
        <dbReference type="Proteomes" id="UP000295611"/>
    </source>
</evidence>
<evidence type="ECO:0000256" key="2">
    <source>
        <dbReference type="ARBA" id="ARBA00022692"/>
    </source>
</evidence>
<dbReference type="SUPFAM" id="SSF161084">
    <property type="entry name" value="MAPEG domain-like"/>
    <property type="match status" value="1"/>
</dbReference>
<dbReference type="AlphaFoldDB" id="A0A4V3DVU1"/>
<proteinExistence type="predicted"/>
<dbReference type="Gene3D" id="1.20.120.550">
    <property type="entry name" value="Membrane associated eicosanoid/glutathione metabolism-like domain"/>
    <property type="match status" value="1"/>
</dbReference>
<evidence type="ECO:0000256" key="4">
    <source>
        <dbReference type="ARBA" id="ARBA00023136"/>
    </source>
</evidence>
<dbReference type="OrthoDB" id="513661at2"/>
<protein>
    <submittedName>
        <fullName evidence="6">Putative MAPEG superfamily protein</fullName>
    </submittedName>
</protein>
<name>A0A4V3DVU1_9NEIS</name>
<accession>A0A4V3DVU1</accession>
<dbReference type="InterPro" id="IPR023352">
    <property type="entry name" value="MAPEG-like_dom_sf"/>
</dbReference>
<evidence type="ECO:0000256" key="5">
    <source>
        <dbReference type="SAM" id="Phobius"/>
    </source>
</evidence>
<dbReference type="GO" id="GO:0016020">
    <property type="term" value="C:membrane"/>
    <property type="evidence" value="ECO:0007669"/>
    <property type="project" value="UniProtKB-SubCell"/>
</dbReference>
<feature type="transmembrane region" description="Helical" evidence="5">
    <location>
        <begin position="80"/>
        <end position="97"/>
    </location>
</feature>
<organism evidence="6 7">
    <name type="scientific">Paludibacterium purpuratum</name>
    <dbReference type="NCBI Taxonomy" id="1144873"/>
    <lineage>
        <taxon>Bacteria</taxon>
        <taxon>Pseudomonadati</taxon>
        <taxon>Pseudomonadota</taxon>
        <taxon>Betaproteobacteria</taxon>
        <taxon>Neisseriales</taxon>
        <taxon>Chromobacteriaceae</taxon>
        <taxon>Paludibacterium</taxon>
    </lineage>
</organism>
<dbReference type="EMBL" id="SNZP01000002">
    <property type="protein sequence ID" value="TDR82279.1"/>
    <property type="molecule type" value="Genomic_DNA"/>
</dbReference>
<evidence type="ECO:0000256" key="1">
    <source>
        <dbReference type="ARBA" id="ARBA00004370"/>
    </source>
</evidence>
<keyword evidence="3 5" id="KW-1133">Transmembrane helix</keyword>
<keyword evidence="7" id="KW-1185">Reference proteome</keyword>
<comment type="caution">
    <text evidence="6">The sequence shown here is derived from an EMBL/GenBank/DDBJ whole genome shotgun (WGS) entry which is preliminary data.</text>
</comment>